<dbReference type="Proteomes" id="UP000037395">
    <property type="component" value="Unassembled WGS sequence"/>
</dbReference>
<comment type="caution">
    <text evidence="3">The sequence shown here is derived from an EMBL/GenBank/DDBJ whole genome shotgun (WGS) entry which is preliminary data.</text>
</comment>
<keyword evidence="4" id="KW-1185">Reference proteome</keyword>
<dbReference type="AlphaFoldDB" id="A0A1E7NFH7"/>
<keyword evidence="1" id="KW-0479">Metal-binding</keyword>
<accession>A0A1E7NFH7</accession>
<evidence type="ECO:0000313" key="3">
    <source>
        <dbReference type="EMBL" id="OEV39461.1"/>
    </source>
</evidence>
<dbReference type="GO" id="GO:0046872">
    <property type="term" value="F:metal ion binding"/>
    <property type="evidence" value="ECO:0007669"/>
    <property type="project" value="UniProtKB-KW"/>
</dbReference>
<reference evidence="3" key="1">
    <citation type="submission" date="2016-08" db="EMBL/GenBank/DDBJ databases">
        <title>Sequencing, Assembly and Comparative Genomics of S. aureofaciens ATCC 10762.</title>
        <authorList>
            <person name="Gradnigo J.S."/>
            <person name="Johnson N."/>
            <person name="Somerville G.A."/>
        </authorList>
    </citation>
    <scope>NUCLEOTIDE SEQUENCE [LARGE SCALE GENOMIC DNA]</scope>
    <source>
        <strain evidence="3">ATCC 10762</strain>
    </source>
</reference>
<evidence type="ECO:0000256" key="2">
    <source>
        <dbReference type="SAM" id="MobiDB-lite"/>
    </source>
</evidence>
<dbReference type="InterPro" id="IPR008972">
    <property type="entry name" value="Cupredoxin"/>
</dbReference>
<dbReference type="EMBL" id="JPRF03000001">
    <property type="protein sequence ID" value="OEV39461.1"/>
    <property type="molecule type" value="Genomic_DNA"/>
</dbReference>
<evidence type="ECO:0000313" key="4">
    <source>
        <dbReference type="Proteomes" id="UP000037395"/>
    </source>
</evidence>
<gene>
    <name evidence="3" type="ORF">HS99_0001815</name>
</gene>
<dbReference type="Gene3D" id="2.60.40.420">
    <property type="entry name" value="Cupredoxins - blue copper proteins"/>
    <property type="match status" value="1"/>
</dbReference>
<dbReference type="SUPFAM" id="SSF49503">
    <property type="entry name" value="Cupredoxins"/>
    <property type="match status" value="1"/>
</dbReference>
<dbReference type="RefSeq" id="WP_030556306.1">
    <property type="nucleotide sequence ID" value="NZ_JBIWMM010000021.1"/>
</dbReference>
<dbReference type="PROSITE" id="PS00079">
    <property type="entry name" value="MULTICOPPER_OXIDASE1"/>
    <property type="match status" value="1"/>
</dbReference>
<feature type="region of interest" description="Disordered" evidence="2">
    <location>
        <begin position="109"/>
        <end position="128"/>
    </location>
</feature>
<evidence type="ECO:0000256" key="1">
    <source>
        <dbReference type="ARBA" id="ARBA00022723"/>
    </source>
</evidence>
<dbReference type="InterPro" id="IPR033138">
    <property type="entry name" value="Cu_oxidase_CS"/>
</dbReference>
<proteinExistence type="predicted"/>
<sequence length="183" mass="18424">MLGIATTVLLATGAFRSTAPATWRAPGARCGAPALPGQVVDVTTVDMGPGVMAGPNARTPMSGGPGWYGMRLMRLAGHPDTVAAGVVSLRVFNTGALTHEVVVLPLSAGQSAGERPAGPSGRVDEAGSLGEVSRSCAAGAGDGITSGATGWTTVTLQPGRYELVCNFPGHYTAGMYTELDVTP</sequence>
<evidence type="ECO:0008006" key="5">
    <source>
        <dbReference type="Google" id="ProtNLM"/>
    </source>
</evidence>
<protein>
    <recommendedName>
        <fullName evidence="5">Blue (type 1) copper domain-containing protein</fullName>
    </recommendedName>
</protein>
<name>A0A1E7NFH7_KITAU</name>
<organism evidence="3 4">
    <name type="scientific">Kitasatospora aureofaciens</name>
    <name type="common">Streptomyces aureofaciens</name>
    <dbReference type="NCBI Taxonomy" id="1894"/>
    <lineage>
        <taxon>Bacteria</taxon>
        <taxon>Bacillati</taxon>
        <taxon>Actinomycetota</taxon>
        <taxon>Actinomycetes</taxon>
        <taxon>Kitasatosporales</taxon>
        <taxon>Streptomycetaceae</taxon>
        <taxon>Kitasatospora</taxon>
    </lineage>
</organism>